<protein>
    <submittedName>
        <fullName evidence="2">U41-Theraphotoxin-Sfo1e_1</fullName>
    </submittedName>
</protein>
<keyword evidence="1" id="KW-0732">Signal</keyword>
<dbReference type="SUPFAM" id="SSF57059">
    <property type="entry name" value="omega toxin-like"/>
    <property type="match status" value="1"/>
</dbReference>
<proteinExistence type="predicted"/>
<feature type="chain" id="PRO_5019805811" evidence="1">
    <location>
        <begin position="20"/>
        <end position="80"/>
    </location>
</feature>
<dbReference type="AlphaFoldDB" id="A0A482Z7W0"/>
<reference evidence="2" key="1">
    <citation type="submission" date="2017-03" db="EMBL/GenBank/DDBJ databases">
        <authorList>
            <person name="QRISCLOUD D."/>
        </authorList>
    </citation>
    <scope>NUCLEOTIDE SEQUENCE</scope>
</reference>
<reference evidence="2" key="2">
    <citation type="submission" date="2019-04" db="EMBL/GenBank/DDBJ databases">
        <title>Unravelling the molecular evolution of spider venoms.</title>
        <authorList>
            <person name="Pineda S."/>
        </authorList>
    </citation>
    <scope>NUCLEOTIDE SEQUENCE</scope>
</reference>
<organism evidence="2">
    <name type="scientific">Selenotholus foelschei</name>
    <dbReference type="NCBI Taxonomy" id="1905327"/>
    <lineage>
        <taxon>Eukaryota</taxon>
        <taxon>Metazoa</taxon>
        <taxon>Ecdysozoa</taxon>
        <taxon>Arthropoda</taxon>
        <taxon>Chelicerata</taxon>
        <taxon>Arachnida</taxon>
        <taxon>Araneae</taxon>
        <taxon>Mygalomorphae</taxon>
        <taxon>Avicularoidea</taxon>
        <taxon>Theraphosidae</taxon>
        <taxon>Selenotholus</taxon>
    </lineage>
</organism>
<name>A0A482Z7W0_9ARAC</name>
<evidence type="ECO:0000256" key="1">
    <source>
        <dbReference type="SAM" id="SignalP"/>
    </source>
</evidence>
<sequence length="80" mass="9222">MRVLFIIAGLGLLSVVCHASEKIDQSSRDELFSAIFTIEEPQQRGCLQFGWICNHYDDKWCPGLKCERSSPWCKFNPWGK</sequence>
<accession>A0A482Z7W0</accession>
<feature type="signal peptide" evidence="1">
    <location>
        <begin position="1"/>
        <end position="19"/>
    </location>
</feature>
<dbReference type="EMBL" id="HAGO01000059">
    <property type="protein sequence ID" value="SMD29747.1"/>
    <property type="molecule type" value="Transcribed_RNA"/>
</dbReference>
<evidence type="ECO:0000313" key="2">
    <source>
        <dbReference type="EMBL" id="SMD29747.1"/>
    </source>
</evidence>